<dbReference type="GO" id="GO:0016747">
    <property type="term" value="F:acyltransferase activity, transferring groups other than amino-acyl groups"/>
    <property type="evidence" value="ECO:0007669"/>
    <property type="project" value="InterPro"/>
</dbReference>
<dbReference type="PANTHER" id="PTHR42919">
    <property type="entry name" value="N-ALPHA-ACETYLTRANSFERASE"/>
    <property type="match status" value="1"/>
</dbReference>
<evidence type="ECO:0000313" key="4">
    <source>
        <dbReference type="EMBL" id="VAW34267.1"/>
    </source>
</evidence>
<keyword evidence="1" id="KW-0808">Transferase</keyword>
<organism evidence="4">
    <name type="scientific">hydrothermal vent metagenome</name>
    <dbReference type="NCBI Taxonomy" id="652676"/>
    <lineage>
        <taxon>unclassified sequences</taxon>
        <taxon>metagenomes</taxon>
        <taxon>ecological metagenomes</taxon>
    </lineage>
</organism>
<evidence type="ECO:0000256" key="1">
    <source>
        <dbReference type="ARBA" id="ARBA00022679"/>
    </source>
</evidence>
<dbReference type="InterPro" id="IPR051556">
    <property type="entry name" value="N-term/lysine_N-AcTrnsfr"/>
</dbReference>
<dbReference type="CDD" id="cd04301">
    <property type="entry name" value="NAT_SF"/>
    <property type="match status" value="1"/>
</dbReference>
<dbReference type="Gene3D" id="3.40.630.30">
    <property type="match status" value="1"/>
</dbReference>
<dbReference type="InterPro" id="IPR000182">
    <property type="entry name" value="GNAT_dom"/>
</dbReference>
<dbReference type="PANTHER" id="PTHR42919:SF8">
    <property type="entry name" value="N-ALPHA-ACETYLTRANSFERASE 50"/>
    <property type="match status" value="1"/>
</dbReference>
<dbReference type="SUPFAM" id="SSF55729">
    <property type="entry name" value="Acyl-CoA N-acyltransferases (Nat)"/>
    <property type="match status" value="1"/>
</dbReference>
<feature type="domain" description="N-acetyltransferase" evidence="3">
    <location>
        <begin position="1"/>
        <end position="148"/>
    </location>
</feature>
<dbReference type="EMBL" id="UOEW01000068">
    <property type="protein sequence ID" value="VAW34267.1"/>
    <property type="molecule type" value="Genomic_DNA"/>
</dbReference>
<protein>
    <recommendedName>
        <fullName evidence="3">N-acetyltransferase domain-containing protein</fullName>
    </recommendedName>
</protein>
<keyword evidence="2" id="KW-0012">Acyltransferase</keyword>
<dbReference type="PROSITE" id="PS51186">
    <property type="entry name" value="GNAT"/>
    <property type="match status" value="1"/>
</dbReference>
<dbReference type="InterPro" id="IPR016181">
    <property type="entry name" value="Acyl_CoA_acyltransferase"/>
</dbReference>
<evidence type="ECO:0000259" key="3">
    <source>
        <dbReference type="PROSITE" id="PS51186"/>
    </source>
</evidence>
<accession>A0A3B0V858</accession>
<reference evidence="4" key="1">
    <citation type="submission" date="2018-06" db="EMBL/GenBank/DDBJ databases">
        <authorList>
            <person name="Zhirakovskaya E."/>
        </authorList>
    </citation>
    <scope>NUCLEOTIDE SEQUENCE</scope>
</reference>
<name>A0A3B0V858_9ZZZZ</name>
<sequence length="179" mass="20247">MTEVSIEQSALEPLIDVRHAILRANQPRSSNYYPEDTYKQTVHFAAKLNQQIVGCASIYKESHPDFSLKQSWRVRGMAVLQPFQGQQIGSQLLTACINHAIKNQGEVIWCNARIAAVKFYKNAGFKIIGDEFELPNIGPHFLLAKNLGIHINHSRFLEIAKKIFTKEQPVPVPQSKIKP</sequence>
<dbReference type="Pfam" id="PF13673">
    <property type="entry name" value="Acetyltransf_10"/>
    <property type="match status" value="1"/>
</dbReference>
<proteinExistence type="predicted"/>
<evidence type="ECO:0000256" key="2">
    <source>
        <dbReference type="ARBA" id="ARBA00023315"/>
    </source>
</evidence>
<gene>
    <name evidence="4" type="ORF">MNBD_GAMMA01-287</name>
</gene>
<dbReference type="AlphaFoldDB" id="A0A3B0V858"/>